<reference evidence="2 3" key="1">
    <citation type="submission" date="2023-08" db="EMBL/GenBank/DDBJ databases">
        <title>Black Yeasts Isolated from many extreme environments.</title>
        <authorList>
            <person name="Coleine C."/>
            <person name="Stajich J.E."/>
            <person name="Selbmann L."/>
        </authorList>
    </citation>
    <scope>NUCLEOTIDE SEQUENCE [LARGE SCALE GENOMIC DNA]</scope>
    <source>
        <strain evidence="2 3">CCFEE 5935</strain>
    </source>
</reference>
<protein>
    <submittedName>
        <fullName evidence="2">Uncharacterized protein</fullName>
    </submittedName>
</protein>
<evidence type="ECO:0000313" key="2">
    <source>
        <dbReference type="EMBL" id="KAK5165516.1"/>
    </source>
</evidence>
<organism evidence="2 3">
    <name type="scientific">Saxophila tyrrhenica</name>
    <dbReference type="NCBI Taxonomy" id="1690608"/>
    <lineage>
        <taxon>Eukaryota</taxon>
        <taxon>Fungi</taxon>
        <taxon>Dikarya</taxon>
        <taxon>Ascomycota</taxon>
        <taxon>Pezizomycotina</taxon>
        <taxon>Dothideomycetes</taxon>
        <taxon>Dothideomycetidae</taxon>
        <taxon>Mycosphaerellales</taxon>
        <taxon>Extremaceae</taxon>
        <taxon>Saxophila</taxon>
    </lineage>
</organism>
<dbReference type="GeneID" id="89930377"/>
<dbReference type="RefSeq" id="XP_064655600.1">
    <property type="nucleotide sequence ID" value="XM_064806274.1"/>
</dbReference>
<sequence length="140" mass="14336">MQLPTSSQALLLAATLFAGSAFAADCFLGSEGVAPFTSTDGLAIADDITAGTVFTFPLEVKAQQVGSATAGTATLCVVNGFFFDNTHVAASDVDFAIRDIISQCSEDGTSNGGNFKIKGDTGLEIAIDVIPTAFGRCRSN</sequence>
<evidence type="ECO:0000256" key="1">
    <source>
        <dbReference type="SAM" id="SignalP"/>
    </source>
</evidence>
<name>A0AAV9P2S8_9PEZI</name>
<comment type="caution">
    <text evidence="2">The sequence shown here is derived from an EMBL/GenBank/DDBJ whole genome shotgun (WGS) entry which is preliminary data.</text>
</comment>
<dbReference type="Proteomes" id="UP001337655">
    <property type="component" value="Unassembled WGS sequence"/>
</dbReference>
<feature type="chain" id="PRO_5043945231" evidence="1">
    <location>
        <begin position="24"/>
        <end position="140"/>
    </location>
</feature>
<accession>A0AAV9P2S8</accession>
<keyword evidence="3" id="KW-1185">Reference proteome</keyword>
<feature type="signal peptide" evidence="1">
    <location>
        <begin position="1"/>
        <end position="23"/>
    </location>
</feature>
<dbReference type="AlphaFoldDB" id="A0AAV9P2S8"/>
<dbReference type="EMBL" id="JAVRRT010000016">
    <property type="protein sequence ID" value="KAK5165516.1"/>
    <property type="molecule type" value="Genomic_DNA"/>
</dbReference>
<proteinExistence type="predicted"/>
<keyword evidence="1" id="KW-0732">Signal</keyword>
<evidence type="ECO:0000313" key="3">
    <source>
        <dbReference type="Proteomes" id="UP001337655"/>
    </source>
</evidence>
<gene>
    <name evidence="2" type="ORF">LTR77_009045</name>
</gene>